<name>A0ABU2WGY1_9GAMM</name>
<evidence type="ECO:0000256" key="4">
    <source>
        <dbReference type="ARBA" id="ARBA00022839"/>
    </source>
</evidence>
<organism evidence="7 8">
    <name type="scientific">Banduia mediterranea</name>
    <dbReference type="NCBI Taxonomy" id="3075609"/>
    <lineage>
        <taxon>Bacteria</taxon>
        <taxon>Pseudomonadati</taxon>
        <taxon>Pseudomonadota</taxon>
        <taxon>Gammaproteobacteria</taxon>
        <taxon>Nevskiales</taxon>
        <taxon>Algiphilaceae</taxon>
        <taxon>Banduia</taxon>
    </lineage>
</organism>
<evidence type="ECO:0000256" key="2">
    <source>
        <dbReference type="ARBA" id="ARBA00022722"/>
    </source>
</evidence>
<dbReference type="InterPro" id="IPR013520">
    <property type="entry name" value="Ribonucl_H"/>
</dbReference>
<reference evidence="7 8" key="1">
    <citation type="submission" date="2023-09" db="EMBL/GenBank/DDBJ databases">
        <authorList>
            <person name="Rey-Velasco X."/>
        </authorList>
    </citation>
    <scope>NUCLEOTIDE SEQUENCE [LARGE SCALE GENOMIC DNA]</scope>
    <source>
        <strain evidence="7 8">W345</strain>
    </source>
</reference>
<comment type="caution">
    <text evidence="5">Lacks conserved residue(s) required for the propagation of feature annotation.</text>
</comment>
<comment type="caution">
    <text evidence="7">The sequence shown here is derived from an EMBL/GenBank/DDBJ whole genome shotgun (WGS) entry which is preliminary data.</text>
</comment>
<keyword evidence="1 5" id="KW-0819">tRNA processing</keyword>
<keyword evidence="5" id="KW-0479">Metal-binding</keyword>
<feature type="binding site" evidence="5">
    <location>
        <position position="25"/>
    </location>
    <ligand>
        <name>Mg(2+)</name>
        <dbReference type="ChEBI" id="CHEBI:18420"/>
        <label>2</label>
        <note>catalytic</note>
    </ligand>
</feature>
<dbReference type="Proteomes" id="UP001254608">
    <property type="component" value="Unassembled WGS sequence"/>
</dbReference>
<evidence type="ECO:0000256" key="1">
    <source>
        <dbReference type="ARBA" id="ARBA00022694"/>
    </source>
</evidence>
<feature type="site" description="Important for substrate binding and specificity" evidence="5">
    <location>
        <position position="124"/>
    </location>
</feature>
<comment type="similarity">
    <text evidence="5">Belongs to the RNase T family.</text>
</comment>
<feature type="binding site" evidence="5">
    <location>
        <position position="23"/>
    </location>
    <ligand>
        <name>Mg(2+)</name>
        <dbReference type="ChEBI" id="CHEBI:18420"/>
        <label>1</label>
        <note>catalytic</note>
    </ligand>
</feature>
<feature type="domain" description="Exonuclease" evidence="6">
    <location>
        <begin position="18"/>
        <end position="203"/>
    </location>
</feature>
<feature type="binding site" evidence="5">
    <location>
        <position position="186"/>
    </location>
    <ligand>
        <name>Mg(2+)</name>
        <dbReference type="ChEBI" id="CHEBI:18420"/>
        <label>2</label>
        <note>catalytic</note>
    </ligand>
</feature>
<dbReference type="Gene3D" id="3.30.420.10">
    <property type="entry name" value="Ribonuclease H-like superfamily/Ribonuclease H"/>
    <property type="match status" value="1"/>
</dbReference>
<sequence length="221" mass="24111">MERPRIHVPMSRRFRGFLPVVVDVETGGFNAQTDALLEIAVVILGIDEDGQLVRQETHAAQVRPFPGANIEKASLDVNGIIVDHPLRMAIDERAALDKVCRPIRRAVSEAGCKRAILVGHNAHFDLGFVNAACARNAYKRNPFHPFSVFDTATLGGAALGQTVLRRALEAAGFPYSDSEAHSAIYDAEQTADLYCWIVNRIRPLFEVTLPITADTAAGVIP</sequence>
<proteinExistence type="inferred from homology"/>
<evidence type="ECO:0000313" key="8">
    <source>
        <dbReference type="Proteomes" id="UP001254608"/>
    </source>
</evidence>
<evidence type="ECO:0000256" key="3">
    <source>
        <dbReference type="ARBA" id="ARBA00022801"/>
    </source>
</evidence>
<evidence type="ECO:0000313" key="7">
    <source>
        <dbReference type="EMBL" id="MDT0496783.1"/>
    </source>
</evidence>
<dbReference type="HAMAP" id="MF_00157">
    <property type="entry name" value="RNase_T"/>
    <property type="match status" value="1"/>
</dbReference>
<comment type="function">
    <text evidence="5">Trims short 3' overhangs of a variety of RNA species, leaving a one or two nucleotide 3' overhang. Responsible for the end-turnover of tRNA: specifically removes the terminal AMP residue from uncharged tRNA (tRNA-C-C-A). Also appears to be involved in tRNA biosynthesis.</text>
</comment>
<comment type="subunit">
    <text evidence="5">Homodimer.</text>
</comment>
<keyword evidence="4 5" id="KW-0269">Exonuclease</keyword>
<feature type="binding site" evidence="5">
    <location>
        <position position="181"/>
    </location>
    <ligand>
        <name>Mg(2+)</name>
        <dbReference type="ChEBI" id="CHEBI:18420"/>
        <label>2</label>
        <note>catalytic</note>
    </ligand>
</feature>
<gene>
    <name evidence="5 7" type="primary">rnt</name>
    <name evidence="7" type="ORF">RM530_05320</name>
</gene>
<evidence type="ECO:0000256" key="5">
    <source>
        <dbReference type="HAMAP-Rule" id="MF_00157"/>
    </source>
</evidence>
<feature type="active site" description="Proton donor/acceptor" evidence="5">
    <location>
        <position position="181"/>
    </location>
</feature>
<keyword evidence="3 5" id="KW-0378">Hydrolase</keyword>
<dbReference type="PANTHER" id="PTHR30231:SF2">
    <property type="entry name" value="RIBONUCLEASE T"/>
    <property type="match status" value="1"/>
</dbReference>
<feature type="binding site" evidence="5">
    <location>
        <position position="23"/>
    </location>
    <ligand>
        <name>Mg(2+)</name>
        <dbReference type="ChEBI" id="CHEBI:18420"/>
        <label>2</label>
        <note>catalytic</note>
    </ligand>
</feature>
<feature type="site" description="Important for substrate binding and specificity" evidence="5">
    <location>
        <position position="146"/>
    </location>
</feature>
<dbReference type="PANTHER" id="PTHR30231">
    <property type="entry name" value="DNA POLYMERASE III SUBUNIT EPSILON"/>
    <property type="match status" value="1"/>
</dbReference>
<accession>A0ABU2WGY1</accession>
<dbReference type="InterPro" id="IPR036397">
    <property type="entry name" value="RNaseH_sf"/>
</dbReference>
<dbReference type="SUPFAM" id="SSF53098">
    <property type="entry name" value="Ribonuclease H-like"/>
    <property type="match status" value="1"/>
</dbReference>
<dbReference type="InterPro" id="IPR005987">
    <property type="entry name" value="RNase_T"/>
</dbReference>
<keyword evidence="5" id="KW-0460">Magnesium</keyword>
<dbReference type="Pfam" id="PF00929">
    <property type="entry name" value="RNase_T"/>
    <property type="match status" value="1"/>
</dbReference>
<keyword evidence="2 5" id="KW-0540">Nuclease</keyword>
<comment type="cofactor">
    <cofactor evidence="5">
        <name>Mg(2+)</name>
        <dbReference type="ChEBI" id="CHEBI:18420"/>
    </cofactor>
    <text evidence="5">Binds two Mg(2+) per subunit. The active form of the enzyme binds two Mg(2+) ions in its active site. The first Mg(2+) forms only one salt bridge with the protein.</text>
</comment>
<protein>
    <recommendedName>
        <fullName evidence="5">Ribonuclease T</fullName>
        <ecNumber evidence="5">3.1.13.-</ecNumber>
    </recommendedName>
    <alternativeName>
        <fullName evidence="5">Exoribonuclease T</fullName>
        <shortName evidence="5">RNase T</shortName>
    </alternativeName>
</protein>
<dbReference type="EC" id="3.1.13.-" evidence="5"/>
<feature type="site" description="Important for substrate binding and specificity" evidence="5">
    <location>
        <position position="29"/>
    </location>
</feature>
<keyword evidence="8" id="KW-1185">Reference proteome</keyword>
<dbReference type="SMART" id="SM00479">
    <property type="entry name" value="EXOIII"/>
    <property type="match status" value="1"/>
</dbReference>
<dbReference type="InterPro" id="IPR012337">
    <property type="entry name" value="RNaseH-like_sf"/>
</dbReference>
<dbReference type="NCBIfam" id="TIGR01298">
    <property type="entry name" value="RNaseT"/>
    <property type="match status" value="1"/>
</dbReference>
<evidence type="ECO:0000259" key="6">
    <source>
        <dbReference type="SMART" id="SM00479"/>
    </source>
</evidence>
<dbReference type="EMBL" id="JAVRIC010000005">
    <property type="protein sequence ID" value="MDT0496783.1"/>
    <property type="molecule type" value="Genomic_DNA"/>
</dbReference>